<gene>
    <name evidence="1" type="ORF">WHI96_02240</name>
</gene>
<proteinExistence type="predicted"/>
<keyword evidence="2" id="KW-1185">Reference proteome</keyword>
<dbReference type="EMBL" id="JBEDNP010000001">
    <property type="protein sequence ID" value="MEQ3537626.1"/>
    <property type="molecule type" value="Genomic_DNA"/>
</dbReference>
<dbReference type="Proteomes" id="UP001464923">
    <property type="component" value="Unassembled WGS sequence"/>
</dbReference>
<sequence>MRCPDGFEVVVHGGPDRTRVADRLLADRGRATAVALRLLGDRLAPRFVPSGFHAGFAEVHAERSAELGDLELSFTFSGDDDPHADGHTRFDVHLRLDDERWHAVRFAVGFW</sequence>
<evidence type="ECO:0000313" key="2">
    <source>
        <dbReference type="Proteomes" id="UP001464923"/>
    </source>
</evidence>
<dbReference type="RefSeq" id="WP_345648497.1">
    <property type="nucleotide sequence ID" value="NZ_BAABLY010000055.1"/>
</dbReference>
<name>A0ABV1JNW3_9PSEU</name>
<protein>
    <submittedName>
        <fullName evidence="1">Uncharacterized protein</fullName>
    </submittedName>
</protein>
<comment type="caution">
    <text evidence="1">The sequence shown here is derived from an EMBL/GenBank/DDBJ whole genome shotgun (WGS) entry which is preliminary data.</text>
</comment>
<organism evidence="1 2">
    <name type="scientific">Pseudonocardia tropica</name>
    <dbReference type="NCBI Taxonomy" id="681289"/>
    <lineage>
        <taxon>Bacteria</taxon>
        <taxon>Bacillati</taxon>
        <taxon>Actinomycetota</taxon>
        <taxon>Actinomycetes</taxon>
        <taxon>Pseudonocardiales</taxon>
        <taxon>Pseudonocardiaceae</taxon>
        <taxon>Pseudonocardia</taxon>
    </lineage>
</organism>
<evidence type="ECO:0000313" key="1">
    <source>
        <dbReference type="EMBL" id="MEQ3537626.1"/>
    </source>
</evidence>
<accession>A0ABV1JNW3</accession>
<reference evidence="1 2" key="1">
    <citation type="submission" date="2024-03" db="EMBL/GenBank/DDBJ databases">
        <title>Draft genome sequence of Pseudonocardia tropica JCM 19149.</title>
        <authorList>
            <person name="Butdee W."/>
            <person name="Duangmal K."/>
        </authorList>
    </citation>
    <scope>NUCLEOTIDE SEQUENCE [LARGE SCALE GENOMIC DNA]</scope>
    <source>
        <strain evidence="1 2">JCM 19149</strain>
    </source>
</reference>